<sequence length="240" mass="26897">MIQLDHVHKQYGGRIAVNDIHLTVPSGKIFGFLGPNGAGKSTTIKMVTGILPIDSGSITINGKDISTDTIAAKHEFGYVPDSPDLFLRLNGIDYLHFIGDIYGISADDRTARIEEYAKLFSIYEALSDQIKTYSHGMRQKLFITGLLVQQPSVWILDEPMTGLDPKSSYQLKELMRQHTAKGNTVFFSSHVLEVVEQLCDEVAIIRKGEMLFHGTLPEMREKFHSDESLEHIFLELTQDA</sequence>
<protein>
    <submittedName>
        <fullName evidence="5">ABC-2 type transport system ATP-binding protein</fullName>
    </submittedName>
</protein>
<accession>A0A285NY70</accession>
<keyword evidence="3 5" id="KW-0067">ATP-binding</keyword>
<evidence type="ECO:0000256" key="1">
    <source>
        <dbReference type="ARBA" id="ARBA00022448"/>
    </source>
</evidence>
<evidence type="ECO:0000256" key="2">
    <source>
        <dbReference type="ARBA" id="ARBA00022741"/>
    </source>
</evidence>
<keyword evidence="2" id="KW-0547">Nucleotide-binding</keyword>
<evidence type="ECO:0000313" key="5">
    <source>
        <dbReference type="EMBL" id="SNZ14430.1"/>
    </source>
</evidence>
<dbReference type="CDD" id="cd03230">
    <property type="entry name" value="ABC_DR_subfamily_A"/>
    <property type="match status" value="1"/>
</dbReference>
<dbReference type="STRING" id="586416.GZ22_04710"/>
<keyword evidence="6" id="KW-1185">Reference proteome</keyword>
<dbReference type="EMBL" id="OBEK01000003">
    <property type="protein sequence ID" value="SNZ14430.1"/>
    <property type="molecule type" value="Genomic_DNA"/>
</dbReference>
<feature type="domain" description="ABC transporter" evidence="4">
    <location>
        <begin position="2"/>
        <end position="232"/>
    </location>
</feature>
<reference evidence="6" key="1">
    <citation type="submission" date="2017-09" db="EMBL/GenBank/DDBJ databases">
        <authorList>
            <person name="Varghese N."/>
            <person name="Submissions S."/>
        </authorList>
    </citation>
    <scope>NUCLEOTIDE SEQUENCE [LARGE SCALE GENOMIC DNA]</scope>
    <source>
        <strain evidence="6">CGMCC 1.8913</strain>
    </source>
</reference>
<evidence type="ECO:0000256" key="3">
    <source>
        <dbReference type="ARBA" id="ARBA00022840"/>
    </source>
</evidence>
<keyword evidence="1" id="KW-0813">Transport</keyword>
<proteinExistence type="predicted"/>
<dbReference type="PROSITE" id="PS50893">
    <property type="entry name" value="ABC_TRANSPORTER_2"/>
    <property type="match status" value="1"/>
</dbReference>
<dbReference type="GO" id="GO:0005524">
    <property type="term" value="F:ATP binding"/>
    <property type="evidence" value="ECO:0007669"/>
    <property type="project" value="UniProtKB-KW"/>
</dbReference>
<dbReference type="Gene3D" id="3.40.50.300">
    <property type="entry name" value="P-loop containing nucleotide triphosphate hydrolases"/>
    <property type="match status" value="1"/>
</dbReference>
<dbReference type="SUPFAM" id="SSF52540">
    <property type="entry name" value="P-loop containing nucleoside triphosphate hydrolases"/>
    <property type="match status" value="1"/>
</dbReference>
<dbReference type="OrthoDB" id="9804819at2"/>
<organism evidence="5 6">
    <name type="scientific">Terribacillus aidingensis</name>
    <dbReference type="NCBI Taxonomy" id="586416"/>
    <lineage>
        <taxon>Bacteria</taxon>
        <taxon>Bacillati</taxon>
        <taxon>Bacillota</taxon>
        <taxon>Bacilli</taxon>
        <taxon>Bacillales</taxon>
        <taxon>Bacillaceae</taxon>
        <taxon>Terribacillus</taxon>
    </lineage>
</organism>
<dbReference type="PANTHER" id="PTHR42939:SF1">
    <property type="entry name" value="ABC TRANSPORTER ATP-BINDING PROTEIN ALBC-RELATED"/>
    <property type="match status" value="1"/>
</dbReference>
<name>A0A285NY70_9BACI</name>
<dbReference type="InterPro" id="IPR003439">
    <property type="entry name" value="ABC_transporter-like_ATP-bd"/>
</dbReference>
<dbReference type="AlphaFoldDB" id="A0A285NY70"/>
<dbReference type="GO" id="GO:0016887">
    <property type="term" value="F:ATP hydrolysis activity"/>
    <property type="evidence" value="ECO:0007669"/>
    <property type="project" value="InterPro"/>
</dbReference>
<gene>
    <name evidence="5" type="ORF">SAMN05421503_2390</name>
</gene>
<dbReference type="PANTHER" id="PTHR42939">
    <property type="entry name" value="ABC TRANSPORTER ATP-BINDING PROTEIN ALBC-RELATED"/>
    <property type="match status" value="1"/>
</dbReference>
<dbReference type="InterPro" id="IPR051782">
    <property type="entry name" value="ABC_Transporter_VariousFunc"/>
</dbReference>
<dbReference type="RefSeq" id="WP_097042404.1">
    <property type="nucleotide sequence ID" value="NZ_OBEK01000003.1"/>
</dbReference>
<dbReference type="Pfam" id="PF00005">
    <property type="entry name" value="ABC_tran"/>
    <property type="match status" value="1"/>
</dbReference>
<evidence type="ECO:0000313" key="6">
    <source>
        <dbReference type="Proteomes" id="UP000219356"/>
    </source>
</evidence>
<dbReference type="Proteomes" id="UP000219356">
    <property type="component" value="Unassembled WGS sequence"/>
</dbReference>
<evidence type="ECO:0000259" key="4">
    <source>
        <dbReference type="PROSITE" id="PS50893"/>
    </source>
</evidence>
<dbReference type="SMART" id="SM00382">
    <property type="entry name" value="AAA"/>
    <property type="match status" value="1"/>
</dbReference>
<dbReference type="InterPro" id="IPR003593">
    <property type="entry name" value="AAA+_ATPase"/>
</dbReference>
<dbReference type="InterPro" id="IPR027417">
    <property type="entry name" value="P-loop_NTPase"/>
</dbReference>